<reference evidence="1 2" key="1">
    <citation type="submission" date="2019-04" db="EMBL/GenBank/DDBJ databases">
        <title>Mesorhizobium composti sp. nov., isolated from compost.</title>
        <authorList>
            <person name="Lin S.-Y."/>
            <person name="Hameed A."/>
            <person name="Hsieh Y.-T."/>
            <person name="Young C.-C."/>
        </authorList>
    </citation>
    <scope>NUCLEOTIDE SEQUENCE [LARGE SCALE GENOMIC DNA]</scope>
    <source>
        <strain evidence="1 2">CC-YTH430</strain>
    </source>
</reference>
<proteinExistence type="predicted"/>
<dbReference type="Proteomes" id="UP000306441">
    <property type="component" value="Unassembled WGS sequence"/>
</dbReference>
<sequence length="189" mass="21641">MRKGQPNSWQRSAQWREISRAAIRRWNARRAAMPKCGAKRKRDGEPCRNLAMSNGKCRYHGGCTGKGANWGKHRLPPKDAAQWEARLARKFAQIERDKRRRAQRLAAMSPEERRRYDAWVKSHQPGPAAERARRRANLKAAADLRAISERADARPLSPELAALEAERRRIEREALLWSIENGLAEGVFG</sequence>
<evidence type="ECO:0000313" key="2">
    <source>
        <dbReference type="Proteomes" id="UP000306441"/>
    </source>
</evidence>
<keyword evidence="2" id="KW-1185">Reference proteome</keyword>
<dbReference type="EMBL" id="SSNY01000001">
    <property type="protein sequence ID" value="THF59859.1"/>
    <property type="molecule type" value="Genomic_DNA"/>
</dbReference>
<dbReference type="InterPro" id="IPR047675">
    <property type="entry name" value="Putative_zinc-bd"/>
</dbReference>
<organism evidence="1 2">
    <name type="scientific">Ollibium composti</name>
    <dbReference type="NCBI Taxonomy" id="2675109"/>
    <lineage>
        <taxon>Bacteria</taxon>
        <taxon>Pseudomonadati</taxon>
        <taxon>Pseudomonadota</taxon>
        <taxon>Alphaproteobacteria</taxon>
        <taxon>Hyphomicrobiales</taxon>
        <taxon>Phyllobacteriaceae</taxon>
        <taxon>Ollibium</taxon>
    </lineage>
</organism>
<comment type="caution">
    <text evidence="1">The sequence shown here is derived from an EMBL/GenBank/DDBJ whole genome shotgun (WGS) entry which is preliminary data.</text>
</comment>
<name>A0ABY2QD03_9HYPH</name>
<protein>
    <submittedName>
        <fullName evidence="1">Uncharacterized protein</fullName>
    </submittedName>
</protein>
<gene>
    <name evidence="1" type="ORF">E6C48_02075</name>
</gene>
<dbReference type="NCBIfam" id="NF041373">
    <property type="entry name" value="HGG_STG"/>
    <property type="match status" value="1"/>
</dbReference>
<evidence type="ECO:0000313" key="1">
    <source>
        <dbReference type="EMBL" id="THF59859.1"/>
    </source>
</evidence>
<accession>A0ABY2QD03</accession>